<dbReference type="GO" id="GO:0003700">
    <property type="term" value="F:DNA-binding transcription factor activity"/>
    <property type="evidence" value="ECO:0007669"/>
    <property type="project" value="TreeGrafter"/>
</dbReference>
<dbReference type="Pfam" id="PF00440">
    <property type="entry name" value="TetR_N"/>
    <property type="match status" value="1"/>
</dbReference>
<dbReference type="InterPro" id="IPR050109">
    <property type="entry name" value="HTH-type_TetR-like_transc_reg"/>
</dbReference>
<keyword evidence="3" id="KW-0804">Transcription</keyword>
<sequence length="219" mass="24283">MHEPSRPGLRERRRRDTQQDVHEAALALFEAQGVRGTTVQQIAERAGISSRTFFRYFSSKEQAAIPGQRRLLEAIEGHTVSEQARAAGLGAVLREVGSAVEAVIAGEGGPDLEDHRRVTRLLASEPDLALLAAAQEQELVVRLRERLTPQLPNAERLAIRVLAEVAVVLWRSSWEEWAETVRDGDAPDPLEVFRRSRETLLAVVGSGDITQGLNLRRTM</sequence>
<dbReference type="PANTHER" id="PTHR30055:SF238">
    <property type="entry name" value="MYCOFACTOCIN BIOSYNTHESIS TRANSCRIPTIONAL REGULATOR MFTR-RELATED"/>
    <property type="match status" value="1"/>
</dbReference>
<evidence type="ECO:0000313" key="6">
    <source>
        <dbReference type="EMBL" id="XDP45423.1"/>
    </source>
</evidence>
<evidence type="ECO:0000256" key="1">
    <source>
        <dbReference type="ARBA" id="ARBA00023015"/>
    </source>
</evidence>
<keyword evidence="2 4" id="KW-0238">DNA-binding</keyword>
<evidence type="ECO:0000256" key="4">
    <source>
        <dbReference type="PROSITE-ProRule" id="PRU00335"/>
    </source>
</evidence>
<organism evidence="6">
    <name type="scientific">Sinomonas puerhi</name>
    <dbReference type="NCBI Taxonomy" id="3238584"/>
    <lineage>
        <taxon>Bacteria</taxon>
        <taxon>Bacillati</taxon>
        <taxon>Actinomycetota</taxon>
        <taxon>Actinomycetes</taxon>
        <taxon>Micrococcales</taxon>
        <taxon>Micrococcaceae</taxon>
        <taxon>Sinomonas</taxon>
    </lineage>
</organism>
<dbReference type="AlphaFoldDB" id="A0AB39L4R5"/>
<dbReference type="GO" id="GO:0000976">
    <property type="term" value="F:transcription cis-regulatory region binding"/>
    <property type="evidence" value="ECO:0007669"/>
    <property type="project" value="TreeGrafter"/>
</dbReference>
<reference evidence="6" key="1">
    <citation type="submission" date="2024-07" db="EMBL/GenBank/DDBJ databases">
        <authorList>
            <person name="fu j."/>
        </authorList>
    </citation>
    <scope>NUCLEOTIDE SEQUENCE</scope>
    <source>
        <strain evidence="6">P10A9</strain>
    </source>
</reference>
<dbReference type="InterPro" id="IPR009057">
    <property type="entry name" value="Homeodomain-like_sf"/>
</dbReference>
<dbReference type="PRINTS" id="PR00455">
    <property type="entry name" value="HTHTETR"/>
</dbReference>
<gene>
    <name evidence="6" type="ORF">AB5L97_19545</name>
</gene>
<dbReference type="RefSeq" id="WP_369045957.1">
    <property type="nucleotide sequence ID" value="NZ_CP163302.1"/>
</dbReference>
<dbReference type="EMBL" id="CP163302">
    <property type="protein sequence ID" value="XDP45423.1"/>
    <property type="molecule type" value="Genomic_DNA"/>
</dbReference>
<accession>A0AB39L4R5</accession>
<dbReference type="PANTHER" id="PTHR30055">
    <property type="entry name" value="HTH-TYPE TRANSCRIPTIONAL REGULATOR RUTR"/>
    <property type="match status" value="1"/>
</dbReference>
<keyword evidence="1" id="KW-0805">Transcription regulation</keyword>
<evidence type="ECO:0000256" key="2">
    <source>
        <dbReference type="ARBA" id="ARBA00023125"/>
    </source>
</evidence>
<protein>
    <submittedName>
        <fullName evidence="6">TetR/AcrR family transcriptional regulator</fullName>
    </submittedName>
</protein>
<feature type="domain" description="HTH tetR-type" evidence="5">
    <location>
        <begin position="15"/>
        <end position="75"/>
    </location>
</feature>
<dbReference type="SUPFAM" id="SSF46689">
    <property type="entry name" value="Homeodomain-like"/>
    <property type="match status" value="1"/>
</dbReference>
<evidence type="ECO:0000256" key="3">
    <source>
        <dbReference type="ARBA" id="ARBA00023163"/>
    </source>
</evidence>
<dbReference type="PROSITE" id="PS50977">
    <property type="entry name" value="HTH_TETR_2"/>
    <property type="match status" value="1"/>
</dbReference>
<evidence type="ECO:0000259" key="5">
    <source>
        <dbReference type="PROSITE" id="PS50977"/>
    </source>
</evidence>
<name>A0AB39L4R5_9MICC</name>
<dbReference type="KEGG" id="spue:AB5L97_19545"/>
<proteinExistence type="predicted"/>
<dbReference type="Gene3D" id="1.10.357.10">
    <property type="entry name" value="Tetracycline Repressor, domain 2"/>
    <property type="match status" value="1"/>
</dbReference>
<dbReference type="InterPro" id="IPR001647">
    <property type="entry name" value="HTH_TetR"/>
</dbReference>
<feature type="DNA-binding region" description="H-T-H motif" evidence="4">
    <location>
        <begin position="38"/>
        <end position="57"/>
    </location>
</feature>